<name>A0ABW3TYA9_9BACL</name>
<dbReference type="RefSeq" id="WP_381479918.1">
    <property type="nucleotide sequence ID" value="NZ_JBHTLT010000021.1"/>
</dbReference>
<keyword evidence="8" id="KW-1185">Reference proteome</keyword>
<feature type="transmembrane region" description="Helical" evidence="6">
    <location>
        <begin position="189"/>
        <end position="210"/>
    </location>
</feature>
<comment type="caution">
    <text evidence="7">The sequence shown here is derived from an EMBL/GenBank/DDBJ whole genome shotgun (WGS) entry which is preliminary data.</text>
</comment>
<evidence type="ECO:0000256" key="2">
    <source>
        <dbReference type="ARBA" id="ARBA00022475"/>
    </source>
</evidence>
<gene>
    <name evidence="7" type="ORF">ACFQ38_04825</name>
</gene>
<dbReference type="PANTHER" id="PTHR30213">
    <property type="entry name" value="INNER MEMBRANE PROTEIN YHJD"/>
    <property type="match status" value="1"/>
</dbReference>
<dbReference type="Proteomes" id="UP001597231">
    <property type="component" value="Unassembled WGS sequence"/>
</dbReference>
<organism evidence="7 8">
    <name type="scientific">Sporosarcina contaminans</name>
    <dbReference type="NCBI Taxonomy" id="633403"/>
    <lineage>
        <taxon>Bacteria</taxon>
        <taxon>Bacillati</taxon>
        <taxon>Bacillota</taxon>
        <taxon>Bacilli</taxon>
        <taxon>Bacillales</taxon>
        <taxon>Caryophanaceae</taxon>
        <taxon>Sporosarcina</taxon>
    </lineage>
</organism>
<dbReference type="Pfam" id="PF03631">
    <property type="entry name" value="Virul_fac_BrkB"/>
    <property type="match status" value="1"/>
</dbReference>
<reference evidence="8" key="1">
    <citation type="journal article" date="2019" name="Int. J. Syst. Evol. Microbiol.">
        <title>The Global Catalogue of Microorganisms (GCM) 10K type strain sequencing project: providing services to taxonomists for standard genome sequencing and annotation.</title>
        <authorList>
            <consortium name="The Broad Institute Genomics Platform"/>
            <consortium name="The Broad Institute Genome Sequencing Center for Infectious Disease"/>
            <person name="Wu L."/>
            <person name="Ma J."/>
        </authorList>
    </citation>
    <scope>NUCLEOTIDE SEQUENCE [LARGE SCALE GENOMIC DNA]</scope>
    <source>
        <strain evidence="8">CCUG 53915</strain>
    </source>
</reference>
<dbReference type="InterPro" id="IPR017039">
    <property type="entry name" value="Virul_fac_BrkB"/>
</dbReference>
<feature type="transmembrane region" description="Helical" evidence="6">
    <location>
        <begin position="43"/>
        <end position="67"/>
    </location>
</feature>
<dbReference type="NCBIfam" id="TIGR00765">
    <property type="entry name" value="yihY_not_rbn"/>
    <property type="match status" value="1"/>
</dbReference>
<evidence type="ECO:0000256" key="6">
    <source>
        <dbReference type="SAM" id="Phobius"/>
    </source>
</evidence>
<evidence type="ECO:0000256" key="1">
    <source>
        <dbReference type="ARBA" id="ARBA00004651"/>
    </source>
</evidence>
<keyword evidence="2" id="KW-1003">Cell membrane</keyword>
<evidence type="ECO:0000256" key="4">
    <source>
        <dbReference type="ARBA" id="ARBA00022989"/>
    </source>
</evidence>
<keyword evidence="4 6" id="KW-1133">Transmembrane helix</keyword>
<feature type="transmembrane region" description="Helical" evidence="6">
    <location>
        <begin position="222"/>
        <end position="243"/>
    </location>
</feature>
<evidence type="ECO:0000256" key="5">
    <source>
        <dbReference type="ARBA" id="ARBA00023136"/>
    </source>
</evidence>
<sequence>MNFFEDVKEGDLEKFDVTTANGFWKELLVRIKKVDITGLGSQLAFFFLMSLFPLLIFIITLLPYLHLDQSQIFLFIRDYAPESVYNLIHDTLGEILENRNGGLLSIGILATIWSASKGMNALTKALNRSYFVDETRSFLVARGMSIVFTVALIAVLIVALLLPVFGQQIGSLVFSYFGLEEGFLKLWGSLRWLLPPILIFVVFSAIYWVVPNLKIQLRSVLGGALFATVGWILTSLAFSYYVGNFGNYSKTYGSIGAIIVLMLWLYFSAIILMLGGQLNAVMTERKQAKLAKEKSNAVS</sequence>
<evidence type="ECO:0000256" key="3">
    <source>
        <dbReference type="ARBA" id="ARBA00022692"/>
    </source>
</evidence>
<proteinExistence type="predicted"/>
<feature type="transmembrane region" description="Helical" evidence="6">
    <location>
        <begin position="146"/>
        <end position="169"/>
    </location>
</feature>
<feature type="transmembrane region" description="Helical" evidence="6">
    <location>
        <begin position="255"/>
        <end position="276"/>
    </location>
</feature>
<comment type="subcellular location">
    <subcellularLocation>
        <location evidence="1">Cell membrane</location>
        <topology evidence="1">Multi-pass membrane protein</topology>
    </subcellularLocation>
</comment>
<keyword evidence="3 6" id="KW-0812">Transmembrane</keyword>
<keyword evidence="5 6" id="KW-0472">Membrane</keyword>
<accession>A0ABW3TYA9</accession>
<evidence type="ECO:0000313" key="8">
    <source>
        <dbReference type="Proteomes" id="UP001597231"/>
    </source>
</evidence>
<dbReference type="PIRSF" id="PIRSF035875">
    <property type="entry name" value="RNase_BN"/>
    <property type="match status" value="1"/>
</dbReference>
<dbReference type="PANTHER" id="PTHR30213:SF0">
    <property type="entry name" value="UPF0761 MEMBRANE PROTEIN YIHY"/>
    <property type="match status" value="1"/>
</dbReference>
<evidence type="ECO:0000313" key="7">
    <source>
        <dbReference type="EMBL" id="MFD1204453.1"/>
    </source>
</evidence>
<protein>
    <submittedName>
        <fullName evidence="7">YihY/virulence factor BrkB family protein</fullName>
    </submittedName>
</protein>
<dbReference type="EMBL" id="JBHTLT010000021">
    <property type="protein sequence ID" value="MFD1204453.1"/>
    <property type="molecule type" value="Genomic_DNA"/>
</dbReference>